<dbReference type="Proteomes" id="UP000076154">
    <property type="component" value="Unassembled WGS sequence"/>
</dbReference>
<proteinExistence type="predicted"/>
<sequence length="140" mass="15813">MWLTKALVEQRANCFGKPLAISGVVYPLRHTVRLHGMFPHSEETGPFQITDWFHAVATRGDPKPTIYKSHDAHPNECVLTFSEKVCKGEVAVFTLGTRVPFLKHPRVPRRIVDNAVVLFFTKLEDAQTTGTPMPEYIRGL</sequence>
<dbReference type="AlphaFoldDB" id="A0A369J9I6"/>
<protein>
    <submittedName>
        <fullName evidence="1">Uncharacterized protein</fullName>
    </submittedName>
</protein>
<reference evidence="1" key="1">
    <citation type="submission" date="2018-04" db="EMBL/GenBank/DDBJ databases">
        <title>Whole genome sequencing of Hypsizygus marmoreus.</title>
        <authorList>
            <person name="Choi I.-G."/>
            <person name="Min B."/>
            <person name="Kim J.-G."/>
            <person name="Kim S."/>
            <person name="Oh Y.-L."/>
            <person name="Kong W.-S."/>
            <person name="Park H."/>
            <person name="Jeong J."/>
            <person name="Song E.-S."/>
        </authorList>
    </citation>
    <scope>NUCLEOTIDE SEQUENCE [LARGE SCALE GENOMIC DNA]</scope>
    <source>
        <strain evidence="1">51987-8</strain>
    </source>
</reference>
<evidence type="ECO:0000313" key="1">
    <source>
        <dbReference type="EMBL" id="RDB18711.1"/>
    </source>
</evidence>
<keyword evidence="2" id="KW-1185">Reference proteome</keyword>
<gene>
    <name evidence="1" type="ORF">Hypma_014664</name>
</gene>
<dbReference type="EMBL" id="LUEZ02000090">
    <property type="protein sequence ID" value="RDB18711.1"/>
    <property type="molecule type" value="Genomic_DNA"/>
</dbReference>
<evidence type="ECO:0000313" key="2">
    <source>
        <dbReference type="Proteomes" id="UP000076154"/>
    </source>
</evidence>
<comment type="caution">
    <text evidence="1">The sequence shown here is derived from an EMBL/GenBank/DDBJ whole genome shotgun (WGS) entry which is preliminary data.</text>
</comment>
<organism evidence="1 2">
    <name type="scientific">Hypsizygus marmoreus</name>
    <name type="common">White beech mushroom</name>
    <name type="synonym">Agaricus marmoreus</name>
    <dbReference type="NCBI Taxonomy" id="39966"/>
    <lineage>
        <taxon>Eukaryota</taxon>
        <taxon>Fungi</taxon>
        <taxon>Dikarya</taxon>
        <taxon>Basidiomycota</taxon>
        <taxon>Agaricomycotina</taxon>
        <taxon>Agaricomycetes</taxon>
        <taxon>Agaricomycetidae</taxon>
        <taxon>Agaricales</taxon>
        <taxon>Tricholomatineae</taxon>
        <taxon>Lyophyllaceae</taxon>
        <taxon>Hypsizygus</taxon>
    </lineage>
</organism>
<dbReference type="InParanoid" id="A0A369J9I6"/>
<accession>A0A369J9I6</accession>
<name>A0A369J9I6_HYPMA</name>